<organism evidence="1 2">
    <name type="scientific">Ancylobacter dichloromethanicus</name>
    <dbReference type="NCBI Taxonomy" id="518825"/>
    <lineage>
        <taxon>Bacteria</taxon>
        <taxon>Pseudomonadati</taxon>
        <taxon>Pseudomonadota</taxon>
        <taxon>Alphaproteobacteria</taxon>
        <taxon>Hyphomicrobiales</taxon>
        <taxon>Xanthobacteraceae</taxon>
        <taxon>Ancylobacter</taxon>
    </lineage>
</organism>
<reference evidence="1" key="2">
    <citation type="submission" date="2023-01" db="EMBL/GenBank/DDBJ databases">
        <authorList>
            <person name="Sun Q."/>
            <person name="Evtushenko L."/>
        </authorList>
    </citation>
    <scope>NUCLEOTIDE SEQUENCE</scope>
    <source>
        <strain evidence="1">VKM B-2484</strain>
    </source>
</reference>
<dbReference type="EMBL" id="BSFJ01000005">
    <property type="protein sequence ID" value="GLK71281.1"/>
    <property type="molecule type" value="Genomic_DNA"/>
</dbReference>
<evidence type="ECO:0000313" key="2">
    <source>
        <dbReference type="Proteomes" id="UP001143370"/>
    </source>
</evidence>
<name>A0A9W6J5R0_9HYPH</name>
<gene>
    <name evidence="1" type="ORF">GCM10017643_13960</name>
</gene>
<keyword evidence="2" id="KW-1185">Reference proteome</keyword>
<evidence type="ECO:0000313" key="1">
    <source>
        <dbReference type="EMBL" id="GLK71281.1"/>
    </source>
</evidence>
<accession>A0A9W6J5R0</accession>
<dbReference type="AlphaFoldDB" id="A0A9W6J5R0"/>
<dbReference type="Proteomes" id="UP001143370">
    <property type="component" value="Unassembled WGS sequence"/>
</dbReference>
<dbReference type="RefSeq" id="WP_213372372.1">
    <property type="nucleotide sequence ID" value="NZ_BSFJ01000005.1"/>
</dbReference>
<proteinExistence type="predicted"/>
<sequence length="125" mass="12862">MIALTLTEPLDVEGGPISTVTIREPSGLALLELALHVPLLRAWAGADAEARKAGRRVFPTSAVFRAMVVVAGALTGIGTERAGKLLFADIDKIVAKGARLIAKAMAAEPPLARAPRHPTPPAGAG</sequence>
<reference evidence="1" key="1">
    <citation type="journal article" date="2014" name="Int. J. Syst. Evol. Microbiol.">
        <title>Complete genome sequence of Corynebacterium casei LMG S-19264T (=DSM 44701T), isolated from a smear-ripened cheese.</title>
        <authorList>
            <consortium name="US DOE Joint Genome Institute (JGI-PGF)"/>
            <person name="Walter F."/>
            <person name="Albersmeier A."/>
            <person name="Kalinowski J."/>
            <person name="Ruckert C."/>
        </authorList>
    </citation>
    <scope>NUCLEOTIDE SEQUENCE</scope>
    <source>
        <strain evidence="1">VKM B-2484</strain>
    </source>
</reference>
<comment type="caution">
    <text evidence="1">The sequence shown here is derived from an EMBL/GenBank/DDBJ whole genome shotgun (WGS) entry which is preliminary data.</text>
</comment>
<protein>
    <submittedName>
        <fullName evidence="1">Uncharacterized protein</fullName>
    </submittedName>
</protein>